<organism evidence="2 3">
    <name type="scientific">Zasmidium cellare</name>
    <name type="common">Wine cellar mold</name>
    <name type="synonym">Racodium cellare</name>
    <dbReference type="NCBI Taxonomy" id="395010"/>
    <lineage>
        <taxon>Eukaryota</taxon>
        <taxon>Fungi</taxon>
        <taxon>Dikarya</taxon>
        <taxon>Ascomycota</taxon>
        <taxon>Pezizomycotina</taxon>
        <taxon>Dothideomycetes</taxon>
        <taxon>Dothideomycetidae</taxon>
        <taxon>Mycosphaerellales</taxon>
        <taxon>Mycosphaerellaceae</taxon>
        <taxon>Zasmidium</taxon>
    </lineage>
</organism>
<sequence length="158" mass="17850">MATNIKVAPRLLTSATMRPTSTRTLLQNLQQQQRPSSSAATIALKASTKYPPQKLIKKQSLMARTLSNLEAAQSSIKKQSPIARSLNGLESAQVIQFLRHIEQRKQLRSLRREKFFTGVKYVWKFVEATYLSFTLFVMYMATLDYFTGGEVSKGGKDD</sequence>
<feature type="transmembrane region" description="Helical" evidence="1">
    <location>
        <begin position="121"/>
        <end position="141"/>
    </location>
</feature>
<keyword evidence="1" id="KW-0812">Transmembrane</keyword>
<reference evidence="2 3" key="1">
    <citation type="journal article" date="2023" name="G3 (Bethesda)">
        <title>A chromosome-level genome assembly of Zasmidium syzygii isolated from banana leaves.</title>
        <authorList>
            <person name="van Westerhoven A.C."/>
            <person name="Mehrabi R."/>
            <person name="Talebi R."/>
            <person name="Steentjes M.B.F."/>
            <person name="Corcolon B."/>
            <person name="Chong P.A."/>
            <person name="Kema G.H.J."/>
            <person name="Seidl M.F."/>
        </authorList>
    </citation>
    <scope>NUCLEOTIDE SEQUENCE [LARGE SCALE GENOMIC DNA]</scope>
    <source>
        <strain evidence="2 3">P124</strain>
    </source>
</reference>
<evidence type="ECO:0000313" key="2">
    <source>
        <dbReference type="EMBL" id="KAK4503061.1"/>
    </source>
</evidence>
<evidence type="ECO:0000313" key="3">
    <source>
        <dbReference type="Proteomes" id="UP001305779"/>
    </source>
</evidence>
<name>A0ABR0EPK1_ZASCE</name>
<proteinExistence type="predicted"/>
<comment type="caution">
    <text evidence="2">The sequence shown here is derived from an EMBL/GenBank/DDBJ whole genome shotgun (WGS) entry which is preliminary data.</text>
</comment>
<keyword evidence="3" id="KW-1185">Reference proteome</keyword>
<dbReference type="Proteomes" id="UP001305779">
    <property type="component" value="Unassembled WGS sequence"/>
</dbReference>
<dbReference type="EMBL" id="JAXOVC010000004">
    <property type="protein sequence ID" value="KAK4503061.1"/>
    <property type="molecule type" value="Genomic_DNA"/>
</dbReference>
<gene>
    <name evidence="2" type="ORF">PRZ48_006488</name>
</gene>
<evidence type="ECO:0000256" key="1">
    <source>
        <dbReference type="SAM" id="Phobius"/>
    </source>
</evidence>
<keyword evidence="1" id="KW-1133">Transmembrane helix</keyword>
<keyword evidence="1" id="KW-0472">Membrane</keyword>
<protein>
    <submittedName>
        <fullName evidence="2">Uncharacterized protein</fullName>
    </submittedName>
</protein>
<accession>A0ABR0EPK1</accession>